<proteinExistence type="predicted"/>
<evidence type="ECO:0000313" key="1">
    <source>
        <dbReference type="EMBL" id="VDP53493.1"/>
    </source>
</evidence>
<keyword evidence="2" id="KW-1185">Reference proteome</keyword>
<gene>
    <name evidence="1" type="ORF">SMTD_LOCUS10221</name>
</gene>
<protein>
    <submittedName>
        <fullName evidence="1">Uncharacterized protein</fullName>
    </submittedName>
</protein>
<dbReference type="Proteomes" id="UP000269396">
    <property type="component" value="Unassembled WGS sequence"/>
</dbReference>
<sequence>MSETPTSLLVIGAGLPRTGTLSMKKALETIYSQPCYHGYELVTRKQCDIAKWQALVDEVLTTHSEGKIHRYLNELLVGYLAVTDVPSCALYKELMSIYPNAKVVLTVRDKNDWLASFRQVVMPKSDDPRKIHMDEGKRRAGIPIELDKLLADSLKLAFQKNDLDFDDDAILLECYEKHNKTLQENIPPTRLLVHRFGDGWEPLCRFLNMDVPANIPYPVYQLQDGWEPLCEFISMVILNGTSYTHNNDRERM</sequence>
<dbReference type="SUPFAM" id="SSF52540">
    <property type="entry name" value="P-loop containing nucleoside triphosphate hydrolases"/>
    <property type="match status" value="1"/>
</dbReference>
<reference evidence="1 2" key="1">
    <citation type="submission" date="2018-11" db="EMBL/GenBank/DDBJ databases">
        <authorList>
            <consortium name="Pathogen Informatics"/>
        </authorList>
    </citation>
    <scope>NUCLEOTIDE SEQUENCE [LARGE SCALE GENOMIC DNA]</scope>
    <source>
        <strain>Denwood</strain>
        <strain evidence="2">Zambia</strain>
    </source>
</reference>
<accession>A0A183P785</accession>
<organism evidence="1 2">
    <name type="scientific">Schistosoma mattheei</name>
    <dbReference type="NCBI Taxonomy" id="31246"/>
    <lineage>
        <taxon>Eukaryota</taxon>
        <taxon>Metazoa</taxon>
        <taxon>Spiralia</taxon>
        <taxon>Lophotrochozoa</taxon>
        <taxon>Platyhelminthes</taxon>
        <taxon>Trematoda</taxon>
        <taxon>Digenea</taxon>
        <taxon>Strigeidida</taxon>
        <taxon>Schistosomatoidea</taxon>
        <taxon>Schistosomatidae</taxon>
        <taxon>Schistosoma</taxon>
    </lineage>
</organism>
<dbReference type="Gene3D" id="3.40.50.300">
    <property type="entry name" value="P-loop containing nucleotide triphosphate hydrolases"/>
    <property type="match status" value="1"/>
</dbReference>
<dbReference type="Pfam" id="PF17784">
    <property type="entry name" value="Sulfotransfer_4"/>
    <property type="match status" value="1"/>
</dbReference>
<dbReference type="STRING" id="31246.A0A183P785"/>
<dbReference type="EMBL" id="UZAL01030388">
    <property type="protein sequence ID" value="VDP53493.1"/>
    <property type="molecule type" value="Genomic_DNA"/>
</dbReference>
<dbReference type="InterPro" id="IPR040632">
    <property type="entry name" value="Sulfotransfer_4"/>
</dbReference>
<dbReference type="PANTHER" id="PTHR36978">
    <property type="entry name" value="P-LOOP CONTAINING NUCLEOTIDE TRIPHOSPHATE HYDROLASE"/>
    <property type="match status" value="1"/>
</dbReference>
<evidence type="ECO:0000313" key="2">
    <source>
        <dbReference type="Proteomes" id="UP000269396"/>
    </source>
</evidence>
<dbReference type="PANTHER" id="PTHR36978:SF4">
    <property type="entry name" value="P-LOOP CONTAINING NUCLEOSIDE TRIPHOSPHATE HYDROLASE PROTEIN"/>
    <property type="match status" value="1"/>
</dbReference>
<dbReference type="AlphaFoldDB" id="A0A183P785"/>
<dbReference type="InterPro" id="IPR027417">
    <property type="entry name" value="P-loop_NTPase"/>
</dbReference>
<name>A0A183P785_9TREM</name>